<dbReference type="PANTHER" id="PTHR42935:SF1">
    <property type="entry name" value="SLR0930 PROTEIN"/>
    <property type="match status" value="1"/>
</dbReference>
<name>A0A345P5V3_9GAMM</name>
<dbReference type="SUPFAM" id="SSF52540">
    <property type="entry name" value="P-loop containing nucleoside triphosphate hydrolases"/>
    <property type="match status" value="1"/>
</dbReference>
<organism evidence="1 2">
    <name type="scientific">Aquirhabdus parva</name>
    <dbReference type="NCBI Taxonomy" id="2283318"/>
    <lineage>
        <taxon>Bacteria</taxon>
        <taxon>Pseudomonadati</taxon>
        <taxon>Pseudomonadota</taxon>
        <taxon>Gammaproteobacteria</taxon>
        <taxon>Moraxellales</taxon>
        <taxon>Moraxellaceae</taxon>
        <taxon>Aquirhabdus</taxon>
    </lineage>
</organism>
<evidence type="ECO:0000313" key="2">
    <source>
        <dbReference type="Proteomes" id="UP000253940"/>
    </source>
</evidence>
<protein>
    <submittedName>
        <fullName evidence="1">ATP-binding protein</fullName>
    </submittedName>
</protein>
<gene>
    <name evidence="1" type="ORF">HYN46_07355</name>
</gene>
<dbReference type="InterPro" id="IPR027417">
    <property type="entry name" value="P-loop_NTPase"/>
</dbReference>
<accession>A0A345P5V3</accession>
<proteinExistence type="predicted"/>
<reference evidence="1 2" key="1">
    <citation type="submission" date="2018-07" db="EMBL/GenBank/DDBJ databases">
        <title>Genome sequencing of Moraxellaceae gen. HYN0046.</title>
        <authorList>
            <person name="Kim M."/>
            <person name="Yi H."/>
        </authorList>
    </citation>
    <scope>NUCLEOTIDE SEQUENCE [LARGE SCALE GENOMIC DNA]</scope>
    <source>
        <strain evidence="1 2">HYN0046</strain>
    </source>
</reference>
<keyword evidence="2" id="KW-1185">Reference proteome</keyword>
<dbReference type="InterPro" id="IPR008533">
    <property type="entry name" value="DUF815"/>
</dbReference>
<dbReference type="EMBL" id="CP031222">
    <property type="protein sequence ID" value="AXI02662.1"/>
    <property type="molecule type" value="Genomic_DNA"/>
</dbReference>
<dbReference type="PANTHER" id="PTHR42935">
    <property type="entry name" value="SLR0930 PROTEIN"/>
    <property type="match status" value="1"/>
</dbReference>
<dbReference type="KEGG" id="mbah:HYN46_07355"/>
<keyword evidence="1" id="KW-0547">Nucleotide-binding</keyword>
<dbReference type="Proteomes" id="UP000253940">
    <property type="component" value="Chromosome"/>
</dbReference>
<dbReference type="OrthoDB" id="9812140at2"/>
<keyword evidence="1" id="KW-0067">ATP-binding</keyword>
<evidence type="ECO:0000313" key="1">
    <source>
        <dbReference type="EMBL" id="AXI02662.1"/>
    </source>
</evidence>
<dbReference type="GO" id="GO:0005524">
    <property type="term" value="F:ATP binding"/>
    <property type="evidence" value="ECO:0007669"/>
    <property type="project" value="UniProtKB-KW"/>
</dbReference>
<dbReference type="Gene3D" id="3.40.50.300">
    <property type="entry name" value="P-loop containing nucleotide triphosphate hydrolases"/>
    <property type="match status" value="1"/>
</dbReference>
<sequence>MNLSESLIARLEQLVEQAHRVLPPLPTPPDFDAPAFIWQNKSLISVYSKQPVALSDLLGIERQKQRIIQNTQQFLAGFPANDVLLTGARGTGKSSLIRGLLTDYQQQGLRVIEVARDDLAHLSQIRSMISGRPEKFIVYCDDLAFNAEDENYRALKSALDGSVQSNSGNVLIYATSNRRHLLPEFMHENQPVTRTDAAFQGEIHPQESVEEKVSLSDRFGLWLAFHPMDQDTYLDIVTHWLNKQNIPLDEIARAEALKWSLARGQRSGRAAAQFARHWSGLKLLENSGLK</sequence>
<dbReference type="Pfam" id="PF05673">
    <property type="entry name" value="DUF815"/>
    <property type="match status" value="1"/>
</dbReference>
<dbReference type="AlphaFoldDB" id="A0A345P5V3"/>
<dbReference type="RefSeq" id="WP_114898772.1">
    <property type="nucleotide sequence ID" value="NZ_CP031222.1"/>
</dbReference>